<feature type="compositionally biased region" description="Polar residues" evidence="1">
    <location>
        <begin position="441"/>
        <end position="455"/>
    </location>
</feature>
<sequence>MDGPNTHMNPLPTLLCHSPHSHSDLQIPPNPNPTCSSSYQKETPPLMRLPPETLDTIASHLSTHTDLLSLALTSKACHALIIPRHIQYRIIRVRGCTPLLFAHLSRRTDLSRHIRSIAIQDKGNNNAPDRFPTSLLSRALDGDKANFEVGRAMKNLCGAVGEMRGLRSFEWGCVEAGGSAMMPVQRPEVEGMLVAALARCSTLERLVLRGAWGRSAGPGYALWQIRNLTSLVLHGPAFGKPTHAPGLLHLLTNSSTTLTSLSIPLESPALAHARLPSLKHVSLSLQSGVSLHPTLNANVAVFLARNGSVESLEWIHQEERPAPPHPTSVRVGLHKRRKLSIDDFASATEESTSIPSNTTSAPIRRGPRRPIPPPLPLPPPYSRHSDPYSRHSEAGPSSSSSSVFPSLTSPPPPITPATPSFTPTPTRTTFSTRTSFARVQRPSSPRRTLSSANVTSSFSSRKPRPRRTITHFDITFLSLPLLRMYAASPALGLGGLEELVVRGIPEGEYHHHEHYEPHDPERSQ</sequence>
<evidence type="ECO:0000256" key="1">
    <source>
        <dbReference type="SAM" id="MobiDB-lite"/>
    </source>
</evidence>
<feature type="region of interest" description="Disordered" evidence="1">
    <location>
        <begin position="1"/>
        <end position="41"/>
    </location>
</feature>
<organism evidence="2 3">
    <name type="scientific">Pterulicium gracile</name>
    <dbReference type="NCBI Taxonomy" id="1884261"/>
    <lineage>
        <taxon>Eukaryota</taxon>
        <taxon>Fungi</taxon>
        <taxon>Dikarya</taxon>
        <taxon>Basidiomycota</taxon>
        <taxon>Agaricomycotina</taxon>
        <taxon>Agaricomycetes</taxon>
        <taxon>Agaricomycetidae</taxon>
        <taxon>Agaricales</taxon>
        <taxon>Pleurotineae</taxon>
        <taxon>Pterulaceae</taxon>
        <taxon>Pterulicium</taxon>
    </lineage>
</organism>
<gene>
    <name evidence="2" type="ORF">BDV98DRAFT_281261</name>
</gene>
<evidence type="ECO:0000313" key="2">
    <source>
        <dbReference type="EMBL" id="TFL05005.1"/>
    </source>
</evidence>
<name>A0A5C3QSP0_9AGAR</name>
<reference evidence="2 3" key="1">
    <citation type="journal article" date="2019" name="Nat. Ecol. Evol.">
        <title>Megaphylogeny resolves global patterns of mushroom evolution.</title>
        <authorList>
            <person name="Varga T."/>
            <person name="Krizsan K."/>
            <person name="Foldi C."/>
            <person name="Dima B."/>
            <person name="Sanchez-Garcia M."/>
            <person name="Sanchez-Ramirez S."/>
            <person name="Szollosi G.J."/>
            <person name="Szarkandi J.G."/>
            <person name="Papp V."/>
            <person name="Albert L."/>
            <person name="Andreopoulos W."/>
            <person name="Angelini C."/>
            <person name="Antonin V."/>
            <person name="Barry K.W."/>
            <person name="Bougher N.L."/>
            <person name="Buchanan P."/>
            <person name="Buyck B."/>
            <person name="Bense V."/>
            <person name="Catcheside P."/>
            <person name="Chovatia M."/>
            <person name="Cooper J."/>
            <person name="Damon W."/>
            <person name="Desjardin D."/>
            <person name="Finy P."/>
            <person name="Geml J."/>
            <person name="Haridas S."/>
            <person name="Hughes K."/>
            <person name="Justo A."/>
            <person name="Karasinski D."/>
            <person name="Kautmanova I."/>
            <person name="Kiss B."/>
            <person name="Kocsube S."/>
            <person name="Kotiranta H."/>
            <person name="LaButti K.M."/>
            <person name="Lechner B.E."/>
            <person name="Liimatainen K."/>
            <person name="Lipzen A."/>
            <person name="Lukacs Z."/>
            <person name="Mihaltcheva S."/>
            <person name="Morgado L.N."/>
            <person name="Niskanen T."/>
            <person name="Noordeloos M.E."/>
            <person name="Ohm R.A."/>
            <person name="Ortiz-Santana B."/>
            <person name="Ovrebo C."/>
            <person name="Racz N."/>
            <person name="Riley R."/>
            <person name="Savchenko A."/>
            <person name="Shiryaev A."/>
            <person name="Soop K."/>
            <person name="Spirin V."/>
            <person name="Szebenyi C."/>
            <person name="Tomsovsky M."/>
            <person name="Tulloss R.E."/>
            <person name="Uehling J."/>
            <person name="Grigoriev I.V."/>
            <person name="Vagvolgyi C."/>
            <person name="Papp T."/>
            <person name="Martin F.M."/>
            <person name="Miettinen O."/>
            <person name="Hibbett D.S."/>
            <person name="Nagy L.G."/>
        </authorList>
    </citation>
    <scope>NUCLEOTIDE SEQUENCE [LARGE SCALE GENOMIC DNA]</scope>
    <source>
        <strain evidence="2 3">CBS 309.79</strain>
    </source>
</reference>
<feature type="region of interest" description="Disordered" evidence="1">
    <location>
        <begin position="315"/>
        <end position="334"/>
    </location>
</feature>
<evidence type="ECO:0000313" key="3">
    <source>
        <dbReference type="Proteomes" id="UP000305067"/>
    </source>
</evidence>
<dbReference type="AlphaFoldDB" id="A0A5C3QSP0"/>
<feature type="compositionally biased region" description="Polar residues" evidence="1">
    <location>
        <begin position="348"/>
        <end position="361"/>
    </location>
</feature>
<feature type="region of interest" description="Disordered" evidence="1">
    <location>
        <begin position="344"/>
        <end position="464"/>
    </location>
</feature>
<dbReference type="STRING" id="1884261.A0A5C3QSP0"/>
<evidence type="ECO:0008006" key="4">
    <source>
        <dbReference type="Google" id="ProtNLM"/>
    </source>
</evidence>
<accession>A0A5C3QSP0</accession>
<dbReference type="InterPro" id="IPR036047">
    <property type="entry name" value="F-box-like_dom_sf"/>
</dbReference>
<feature type="compositionally biased region" description="Basic and acidic residues" evidence="1">
    <location>
        <begin position="383"/>
        <end position="393"/>
    </location>
</feature>
<dbReference type="SUPFAM" id="SSF81383">
    <property type="entry name" value="F-box domain"/>
    <property type="match status" value="1"/>
</dbReference>
<dbReference type="EMBL" id="ML178817">
    <property type="protein sequence ID" value="TFL05005.1"/>
    <property type="molecule type" value="Genomic_DNA"/>
</dbReference>
<dbReference type="OrthoDB" id="3249214at2759"/>
<keyword evidence="3" id="KW-1185">Reference proteome</keyword>
<proteinExistence type="predicted"/>
<feature type="compositionally biased region" description="Pro residues" evidence="1">
    <location>
        <begin position="369"/>
        <end position="381"/>
    </location>
</feature>
<protein>
    <recommendedName>
        <fullName evidence="4">F-box domain-containing protein</fullName>
    </recommendedName>
</protein>
<feature type="compositionally biased region" description="Low complexity" evidence="1">
    <location>
        <begin position="396"/>
        <end position="407"/>
    </location>
</feature>
<dbReference type="CDD" id="cd09917">
    <property type="entry name" value="F-box_SF"/>
    <property type="match status" value="1"/>
</dbReference>
<feature type="compositionally biased region" description="Low complexity" evidence="1">
    <location>
        <begin position="417"/>
        <end position="436"/>
    </location>
</feature>
<dbReference type="Proteomes" id="UP000305067">
    <property type="component" value="Unassembled WGS sequence"/>
</dbReference>